<dbReference type="RefSeq" id="XP_030616448.1">
    <property type="nucleotide sequence ID" value="XM_030760588.1"/>
</dbReference>
<name>A0A7F8K8J3_DELLE</name>
<proteinExistence type="predicted"/>
<feature type="region of interest" description="Disordered" evidence="1">
    <location>
        <begin position="67"/>
        <end position="99"/>
    </location>
</feature>
<dbReference type="Proteomes" id="UP000248483">
    <property type="component" value="Unplaced"/>
</dbReference>
<feature type="compositionally biased region" description="Polar residues" evidence="1">
    <location>
        <begin position="67"/>
        <end position="83"/>
    </location>
</feature>
<dbReference type="KEGG" id="dle:111169352"/>
<evidence type="ECO:0000313" key="3">
    <source>
        <dbReference type="RefSeq" id="XP_030616448.1"/>
    </source>
</evidence>
<accession>A0A7F8K8J3</accession>
<feature type="region of interest" description="Disordered" evidence="1">
    <location>
        <begin position="184"/>
        <end position="226"/>
    </location>
</feature>
<evidence type="ECO:0000313" key="2">
    <source>
        <dbReference type="Proteomes" id="UP000248483"/>
    </source>
</evidence>
<dbReference type="GeneID" id="111169352"/>
<dbReference type="InParanoid" id="A0A7F8K8J3"/>
<dbReference type="AlphaFoldDB" id="A0A7F8K8J3"/>
<gene>
    <name evidence="3" type="primary">LOC111169352</name>
</gene>
<evidence type="ECO:0000256" key="1">
    <source>
        <dbReference type="SAM" id="MobiDB-lite"/>
    </source>
</evidence>
<feature type="region of interest" description="Disordered" evidence="1">
    <location>
        <begin position="117"/>
        <end position="136"/>
    </location>
</feature>
<reference evidence="3" key="1">
    <citation type="submission" date="2025-08" db="UniProtKB">
        <authorList>
            <consortium name="RefSeq"/>
        </authorList>
    </citation>
    <scope>IDENTIFICATION</scope>
    <source>
        <tissue evidence="3">Blood</tissue>
    </source>
</reference>
<sequence length="226" mass="24231">MFCSHSARVVVETSSRALGGPQRFTWSSLNTRRWAKGRGCAQVVRLGALSCLFIPCPRRASWPIPTSASSWQGAPWTTSCKTRSSPGSGPGGQLSAPSPPETWFLHLSQLWLDEPHPHTTTVAAPTSLSPADPSRPLRARRQIPAGVRKGGFSPARPALTWALPPDQRGAVRRGRGLYLEEPSNLPTHLGILPSVPPRTCSGRPSIDCPPPRAPSAEHRARAPLGG</sequence>
<protein>
    <submittedName>
        <fullName evidence="3">Uncharacterized protein LOC111169352</fullName>
    </submittedName>
</protein>
<keyword evidence="2" id="KW-1185">Reference proteome</keyword>
<organism evidence="2 3">
    <name type="scientific">Delphinapterus leucas</name>
    <name type="common">Beluga whale</name>
    <dbReference type="NCBI Taxonomy" id="9749"/>
    <lineage>
        <taxon>Eukaryota</taxon>
        <taxon>Metazoa</taxon>
        <taxon>Chordata</taxon>
        <taxon>Craniata</taxon>
        <taxon>Vertebrata</taxon>
        <taxon>Euteleostomi</taxon>
        <taxon>Mammalia</taxon>
        <taxon>Eutheria</taxon>
        <taxon>Laurasiatheria</taxon>
        <taxon>Artiodactyla</taxon>
        <taxon>Whippomorpha</taxon>
        <taxon>Cetacea</taxon>
        <taxon>Odontoceti</taxon>
        <taxon>Monodontidae</taxon>
        <taxon>Delphinapterus</taxon>
    </lineage>
</organism>